<dbReference type="InterPro" id="IPR016047">
    <property type="entry name" value="M23ase_b-sheet_dom"/>
</dbReference>
<dbReference type="InterPro" id="IPR050570">
    <property type="entry name" value="Cell_wall_metabolism_enzyme"/>
</dbReference>
<dbReference type="SUPFAM" id="SSF51261">
    <property type="entry name" value="Duplicated hybrid motif"/>
    <property type="match status" value="1"/>
</dbReference>
<organism evidence="4 5">
    <name type="scientific">Jeotgalibacillus marinus</name>
    <dbReference type="NCBI Taxonomy" id="86667"/>
    <lineage>
        <taxon>Bacteria</taxon>
        <taxon>Bacillati</taxon>
        <taxon>Bacillota</taxon>
        <taxon>Bacilli</taxon>
        <taxon>Bacillales</taxon>
        <taxon>Caryophanaceae</taxon>
        <taxon>Jeotgalibacillus</taxon>
    </lineage>
</organism>
<dbReference type="RefSeq" id="WP_367780106.1">
    <property type="nucleotide sequence ID" value="NZ_JBFMIA010000012.1"/>
</dbReference>
<dbReference type="Gene3D" id="2.70.70.10">
    <property type="entry name" value="Glucose Permease (Domain IIA)"/>
    <property type="match status" value="1"/>
</dbReference>
<sequence length="327" mass="37585">MRFLLSTVVVFVLFSSVVSSENKPQSREKLLNERMEYYVQYSAMHFIPWYYLAAVDQFERNIQLVRDDLPSREGPIAIQFDKKVWAGKANPYKEGKSPSMISFFGGQGKDGNDNGYADRNDIEDVLFTMADYLSEYGQAEEDFKVALMDYYKREESVNQIMTIAKIYKHFDTLDLYNYTFPLSLNHNFSYRSTWGDSRGWGGRRMHEGTDLFASSGVPVLATTNGIVEVAGWNDFGGWRIGIRDVHNTYHYYAHLSGFSEEIKEGDIVKTGTVIGYVGSSGYGKEGTSGKFPPHLHYGMYRDNGRTEWAFDPYPSLRIWEKQTRNQN</sequence>
<protein>
    <submittedName>
        <fullName evidence="4">M23 family metallopeptidase</fullName>
    </submittedName>
</protein>
<dbReference type="InterPro" id="IPR011055">
    <property type="entry name" value="Dup_hybrid_motif"/>
</dbReference>
<dbReference type="InterPro" id="IPR023346">
    <property type="entry name" value="Lysozyme-like_dom_sf"/>
</dbReference>
<evidence type="ECO:0000313" key="4">
    <source>
        <dbReference type="EMBL" id="MEW9502615.1"/>
    </source>
</evidence>
<dbReference type="SUPFAM" id="SSF53955">
    <property type="entry name" value="Lysozyme-like"/>
    <property type="match status" value="1"/>
</dbReference>
<reference evidence="4 5" key="1">
    <citation type="journal article" date="1979" name="Int. J. Syst. Evol. Microbiol.">
        <title>Bacillus globisporus subsp. marinus subsp. nov.</title>
        <authorList>
            <person name="Liu H."/>
        </authorList>
    </citation>
    <scope>NUCLEOTIDE SEQUENCE [LARGE SCALE GENOMIC DNA]</scope>
    <source>
        <strain evidence="4 5">DSM 1297</strain>
    </source>
</reference>
<dbReference type="Pfam" id="PF01551">
    <property type="entry name" value="Peptidase_M23"/>
    <property type="match status" value="1"/>
</dbReference>
<dbReference type="CDD" id="cd12797">
    <property type="entry name" value="M23_peptidase"/>
    <property type="match status" value="1"/>
</dbReference>
<comment type="caution">
    <text evidence="4">The sequence shown here is derived from an EMBL/GenBank/DDBJ whole genome shotgun (WGS) entry which is preliminary data.</text>
</comment>
<feature type="chain" id="PRO_5045217825" evidence="2">
    <location>
        <begin position="21"/>
        <end position="327"/>
    </location>
</feature>
<gene>
    <name evidence="4" type="ORF">AB1471_12530</name>
</gene>
<dbReference type="PANTHER" id="PTHR21666">
    <property type="entry name" value="PEPTIDASE-RELATED"/>
    <property type="match status" value="1"/>
</dbReference>
<feature type="domain" description="M23ase beta-sheet core" evidence="3">
    <location>
        <begin position="204"/>
        <end position="303"/>
    </location>
</feature>
<proteinExistence type="predicted"/>
<feature type="signal peptide" evidence="2">
    <location>
        <begin position="1"/>
        <end position="20"/>
    </location>
</feature>
<evidence type="ECO:0000259" key="3">
    <source>
        <dbReference type="Pfam" id="PF01551"/>
    </source>
</evidence>
<evidence type="ECO:0000256" key="2">
    <source>
        <dbReference type="SAM" id="SignalP"/>
    </source>
</evidence>
<evidence type="ECO:0000313" key="5">
    <source>
        <dbReference type="Proteomes" id="UP001556040"/>
    </source>
</evidence>
<evidence type="ECO:0000256" key="1">
    <source>
        <dbReference type="ARBA" id="ARBA00022729"/>
    </source>
</evidence>
<dbReference type="EMBL" id="JBFMIA010000012">
    <property type="protein sequence ID" value="MEW9502615.1"/>
    <property type="molecule type" value="Genomic_DNA"/>
</dbReference>
<dbReference type="Proteomes" id="UP001556040">
    <property type="component" value="Unassembled WGS sequence"/>
</dbReference>
<name>A0ABV3Q5J4_9BACL</name>
<dbReference type="PANTHER" id="PTHR21666:SF289">
    <property type="entry name" value="L-ALA--D-GLU ENDOPEPTIDASE"/>
    <property type="match status" value="1"/>
</dbReference>
<keyword evidence="5" id="KW-1185">Reference proteome</keyword>
<keyword evidence="1 2" id="KW-0732">Signal</keyword>
<accession>A0ABV3Q5J4</accession>